<dbReference type="AlphaFoldDB" id="A0A5N6KS56"/>
<comment type="caution">
    <text evidence="2">The sequence shown here is derived from an EMBL/GenBank/DDBJ whole genome shotgun (WGS) entry which is preliminary data.</text>
</comment>
<gene>
    <name evidence="2" type="ORF">FH972_022280</name>
</gene>
<keyword evidence="3" id="KW-1185">Reference proteome</keyword>
<feature type="compositionally biased region" description="Basic and acidic residues" evidence="1">
    <location>
        <begin position="44"/>
        <end position="67"/>
    </location>
</feature>
<organism evidence="2 3">
    <name type="scientific">Carpinus fangiana</name>
    <dbReference type="NCBI Taxonomy" id="176857"/>
    <lineage>
        <taxon>Eukaryota</taxon>
        <taxon>Viridiplantae</taxon>
        <taxon>Streptophyta</taxon>
        <taxon>Embryophyta</taxon>
        <taxon>Tracheophyta</taxon>
        <taxon>Spermatophyta</taxon>
        <taxon>Magnoliopsida</taxon>
        <taxon>eudicotyledons</taxon>
        <taxon>Gunneridae</taxon>
        <taxon>Pentapetalae</taxon>
        <taxon>rosids</taxon>
        <taxon>fabids</taxon>
        <taxon>Fagales</taxon>
        <taxon>Betulaceae</taxon>
        <taxon>Carpinus</taxon>
    </lineage>
</organism>
<sequence>MANTVQLAGNQKNSYSCCKCYKEEGLERFLLQPWKNVAFGANNEELRKPEKQVESRNVERQPESRELEEPDEKGSINTSDKGQTSDNSNPPSEASDVEEKHGGEASTLPRSFMASDTMPVANNTEVLLIVIWNTR</sequence>
<name>A0A5N6KS56_9ROSI</name>
<evidence type="ECO:0000256" key="1">
    <source>
        <dbReference type="SAM" id="MobiDB-lite"/>
    </source>
</evidence>
<dbReference type="Proteomes" id="UP000327013">
    <property type="component" value="Unassembled WGS sequence"/>
</dbReference>
<feature type="region of interest" description="Disordered" evidence="1">
    <location>
        <begin position="40"/>
        <end position="114"/>
    </location>
</feature>
<feature type="compositionally biased region" description="Polar residues" evidence="1">
    <location>
        <begin position="75"/>
        <end position="92"/>
    </location>
</feature>
<proteinExistence type="predicted"/>
<dbReference type="EMBL" id="VIBQ01000011">
    <property type="protein sequence ID" value="KAB8340717.1"/>
    <property type="molecule type" value="Genomic_DNA"/>
</dbReference>
<protein>
    <submittedName>
        <fullName evidence="2">Uncharacterized protein</fullName>
    </submittedName>
</protein>
<evidence type="ECO:0000313" key="2">
    <source>
        <dbReference type="EMBL" id="KAB8340717.1"/>
    </source>
</evidence>
<dbReference type="OrthoDB" id="446635at2759"/>
<reference evidence="2 3" key="1">
    <citation type="submission" date="2019-06" db="EMBL/GenBank/DDBJ databases">
        <title>A chromosomal-level reference genome of Carpinus fangiana (Coryloideae, Betulaceae).</title>
        <authorList>
            <person name="Yang X."/>
            <person name="Wang Z."/>
            <person name="Zhang L."/>
            <person name="Hao G."/>
            <person name="Liu J."/>
            <person name="Yang Y."/>
        </authorList>
    </citation>
    <scope>NUCLEOTIDE SEQUENCE [LARGE SCALE GENOMIC DNA]</scope>
    <source>
        <strain evidence="2">Cfa_2016G</strain>
        <tissue evidence="2">Leaf</tissue>
    </source>
</reference>
<evidence type="ECO:0000313" key="3">
    <source>
        <dbReference type="Proteomes" id="UP000327013"/>
    </source>
</evidence>
<accession>A0A5N6KS56</accession>